<proteinExistence type="predicted"/>
<feature type="transmembrane region" description="Helical" evidence="1">
    <location>
        <begin position="102"/>
        <end position="121"/>
    </location>
</feature>
<protein>
    <submittedName>
        <fullName evidence="2">Uncharacterized protein</fullName>
    </submittedName>
</protein>
<keyword evidence="1" id="KW-0812">Transmembrane</keyword>
<name>A0A9W8JD85_9AGAR</name>
<sequence length="221" mass="23938">MLAYPPPSLPPHPIPTVMNAYSTLPPCLDDTSSLDRAPSKVNPPHNQSNLIQHSRKRFLQTYSSAFIESALAPAKYALFQLLGAALLQIFHCPGSPSYAISAKIGAFGGIVVTIFYLMLVLTGNTVHCATRAQNEEDVNDLRHPGQSVMMLVHEMLYSTLASIIGCMGYTMTGPLPVSLPIHAFSGCVGPAVFLSSLFVIVGTVWCIVKAQKKLLDWYAGY</sequence>
<keyword evidence="3" id="KW-1185">Reference proteome</keyword>
<evidence type="ECO:0000313" key="3">
    <source>
        <dbReference type="Proteomes" id="UP001140091"/>
    </source>
</evidence>
<accession>A0A9W8JD85</accession>
<feature type="transmembrane region" description="Helical" evidence="1">
    <location>
        <begin position="183"/>
        <end position="208"/>
    </location>
</feature>
<dbReference type="Proteomes" id="UP001140091">
    <property type="component" value="Unassembled WGS sequence"/>
</dbReference>
<gene>
    <name evidence="2" type="ORF">H1R20_g4590</name>
</gene>
<organism evidence="2 3">
    <name type="scientific">Candolleomyces eurysporus</name>
    <dbReference type="NCBI Taxonomy" id="2828524"/>
    <lineage>
        <taxon>Eukaryota</taxon>
        <taxon>Fungi</taxon>
        <taxon>Dikarya</taxon>
        <taxon>Basidiomycota</taxon>
        <taxon>Agaricomycotina</taxon>
        <taxon>Agaricomycetes</taxon>
        <taxon>Agaricomycetidae</taxon>
        <taxon>Agaricales</taxon>
        <taxon>Agaricineae</taxon>
        <taxon>Psathyrellaceae</taxon>
        <taxon>Candolleomyces</taxon>
    </lineage>
</organism>
<dbReference type="EMBL" id="JANBPK010000771">
    <property type="protein sequence ID" value="KAJ2932477.1"/>
    <property type="molecule type" value="Genomic_DNA"/>
</dbReference>
<dbReference type="OrthoDB" id="2943398at2759"/>
<reference evidence="2" key="1">
    <citation type="submission" date="2022-06" db="EMBL/GenBank/DDBJ databases">
        <title>Genome Sequence of Candolleomyces eurysporus.</title>
        <authorList>
            <person name="Buettner E."/>
        </authorList>
    </citation>
    <scope>NUCLEOTIDE SEQUENCE</scope>
    <source>
        <strain evidence="2">VTCC 930004</strain>
    </source>
</reference>
<keyword evidence="1" id="KW-0472">Membrane</keyword>
<evidence type="ECO:0000313" key="2">
    <source>
        <dbReference type="EMBL" id="KAJ2932477.1"/>
    </source>
</evidence>
<dbReference type="AlphaFoldDB" id="A0A9W8JD85"/>
<comment type="caution">
    <text evidence="2">The sequence shown here is derived from an EMBL/GenBank/DDBJ whole genome shotgun (WGS) entry which is preliminary data.</text>
</comment>
<keyword evidence="1" id="KW-1133">Transmembrane helix</keyword>
<feature type="transmembrane region" description="Helical" evidence="1">
    <location>
        <begin position="151"/>
        <end position="171"/>
    </location>
</feature>
<evidence type="ECO:0000256" key="1">
    <source>
        <dbReference type="SAM" id="Phobius"/>
    </source>
</evidence>
<feature type="non-terminal residue" evidence="2">
    <location>
        <position position="221"/>
    </location>
</feature>